<dbReference type="GO" id="GO:0005125">
    <property type="term" value="F:cytokine activity"/>
    <property type="evidence" value="ECO:0007669"/>
    <property type="project" value="InterPro"/>
</dbReference>
<keyword evidence="3" id="KW-0964">Secreted</keyword>
<dbReference type="InterPro" id="IPR029034">
    <property type="entry name" value="Cystine-knot_cytokine"/>
</dbReference>
<keyword evidence="5" id="KW-0812">Transmembrane</keyword>
<name>A0A0R3RVU1_9BILA</name>
<comment type="similarity">
    <text evidence="2">Belongs to the IL-17 family.</text>
</comment>
<evidence type="ECO:0000313" key="6">
    <source>
        <dbReference type="Proteomes" id="UP000050640"/>
    </source>
</evidence>
<protein>
    <submittedName>
        <fullName evidence="7">Interleukin-17F-like</fullName>
    </submittedName>
</protein>
<evidence type="ECO:0000256" key="3">
    <source>
        <dbReference type="ARBA" id="ARBA00022525"/>
    </source>
</evidence>
<feature type="transmembrane region" description="Helical" evidence="5">
    <location>
        <begin position="70"/>
        <end position="89"/>
    </location>
</feature>
<comment type="subcellular location">
    <subcellularLocation>
        <location evidence="1">Secreted</location>
    </subcellularLocation>
</comment>
<accession>A0A0R3RVU1</accession>
<dbReference type="Proteomes" id="UP000050640">
    <property type="component" value="Unplaced"/>
</dbReference>
<evidence type="ECO:0000256" key="4">
    <source>
        <dbReference type="ARBA" id="ARBA00022729"/>
    </source>
</evidence>
<keyword evidence="5" id="KW-0472">Membrane</keyword>
<dbReference type="GO" id="GO:0005576">
    <property type="term" value="C:extracellular region"/>
    <property type="evidence" value="ECO:0007669"/>
    <property type="project" value="UniProtKB-SubCell"/>
</dbReference>
<keyword evidence="6" id="KW-1185">Reference proteome</keyword>
<evidence type="ECO:0000256" key="5">
    <source>
        <dbReference type="SAM" id="Phobius"/>
    </source>
</evidence>
<keyword evidence="5" id="KW-1133">Transmembrane helix</keyword>
<dbReference type="Pfam" id="PF06083">
    <property type="entry name" value="IL17"/>
    <property type="match status" value="1"/>
</dbReference>
<dbReference type="WBParaSite" id="EEL_0000625101-mRNA-1">
    <property type="protein sequence ID" value="EEL_0000625101-mRNA-1"/>
    <property type="gene ID" value="EEL_0000625101"/>
</dbReference>
<sequence length="256" mass="29853">MLTNFSVLTVKLTHGKLDSQKWKYGSVDYGRQSWMLQKNQKNQAFRRIMLIPPTQFLLPPVLRILRLLKLPIPFVALLLVIFLILYVPLTDARHHKIHFENLCKEPADLNWRLFRWFTETSESEILEIGDEDWSPPVPESSFCSIEPVTDINSTTMQRSLCPWQWKLNHDENREPKIISEARCLCRRSRGSSGSFCMPIKRQIAVLKRMRCDPTTGYYEYTRALQTVTVGCHSVLPRSQKASPLTTLYRKTNTIEI</sequence>
<proteinExistence type="inferred from homology"/>
<keyword evidence="4" id="KW-0732">Signal</keyword>
<dbReference type="Gene3D" id="2.10.90.10">
    <property type="entry name" value="Cystine-knot cytokines"/>
    <property type="match status" value="1"/>
</dbReference>
<evidence type="ECO:0000256" key="2">
    <source>
        <dbReference type="ARBA" id="ARBA00007236"/>
    </source>
</evidence>
<dbReference type="STRING" id="1147741.A0A0R3RVU1"/>
<evidence type="ECO:0000313" key="7">
    <source>
        <dbReference type="WBParaSite" id="EEL_0000625101-mRNA-1"/>
    </source>
</evidence>
<organism evidence="6 7">
    <name type="scientific">Elaeophora elaphi</name>
    <dbReference type="NCBI Taxonomy" id="1147741"/>
    <lineage>
        <taxon>Eukaryota</taxon>
        <taxon>Metazoa</taxon>
        <taxon>Ecdysozoa</taxon>
        <taxon>Nematoda</taxon>
        <taxon>Chromadorea</taxon>
        <taxon>Rhabditida</taxon>
        <taxon>Spirurina</taxon>
        <taxon>Spiruromorpha</taxon>
        <taxon>Filarioidea</taxon>
        <taxon>Onchocercidae</taxon>
        <taxon>Elaeophora</taxon>
    </lineage>
</organism>
<dbReference type="InterPro" id="IPR010345">
    <property type="entry name" value="IL-17_fam"/>
</dbReference>
<reference evidence="7" key="1">
    <citation type="submission" date="2017-02" db="UniProtKB">
        <authorList>
            <consortium name="WormBaseParasite"/>
        </authorList>
    </citation>
    <scope>IDENTIFICATION</scope>
</reference>
<dbReference type="SUPFAM" id="SSF57501">
    <property type="entry name" value="Cystine-knot cytokines"/>
    <property type="match status" value="1"/>
</dbReference>
<evidence type="ECO:0000256" key="1">
    <source>
        <dbReference type="ARBA" id="ARBA00004613"/>
    </source>
</evidence>
<dbReference type="AlphaFoldDB" id="A0A0R3RVU1"/>